<dbReference type="GO" id="GO:0046872">
    <property type="term" value="F:metal ion binding"/>
    <property type="evidence" value="ECO:0007669"/>
    <property type="project" value="UniProtKB-KW"/>
</dbReference>
<evidence type="ECO:0000256" key="10">
    <source>
        <dbReference type="ARBA" id="ARBA00035585"/>
    </source>
</evidence>
<evidence type="ECO:0000313" key="13">
    <source>
        <dbReference type="Proteomes" id="UP000006793"/>
    </source>
</evidence>
<dbReference type="OrthoDB" id="9799631at2"/>
<keyword evidence="11" id="KW-0813">Transport</keyword>
<keyword evidence="8 11" id="KW-0407">Ion channel</keyword>
<feature type="binding site" evidence="11">
    <location>
        <position position="77"/>
    </location>
    <ligand>
        <name>Na(+)</name>
        <dbReference type="ChEBI" id="CHEBI:29101"/>
        <note>structural</note>
    </ligand>
</feature>
<keyword evidence="11" id="KW-0479">Metal-binding</keyword>
<keyword evidence="3 11" id="KW-0997">Cell inner membrane</keyword>
<gene>
    <name evidence="11" type="primary">fluC</name>
    <name evidence="11" type="synonym">crcB</name>
    <name evidence="12" type="ordered locus">Thein_0567</name>
</gene>
<comment type="catalytic activity">
    <reaction evidence="10">
        <text>fluoride(in) = fluoride(out)</text>
        <dbReference type="Rhea" id="RHEA:76159"/>
        <dbReference type="ChEBI" id="CHEBI:17051"/>
    </reaction>
    <physiologicalReaction direction="left-to-right" evidence="10">
        <dbReference type="Rhea" id="RHEA:76160"/>
    </physiologicalReaction>
</comment>
<name>F8ABD8_THEID</name>
<accession>F8ABD8</accession>
<keyword evidence="4 11" id="KW-0812">Transmembrane</keyword>
<protein>
    <recommendedName>
        <fullName evidence="11">Fluoride-specific ion channel FluC</fullName>
    </recommendedName>
</protein>
<dbReference type="InParanoid" id="F8ABD8"/>
<evidence type="ECO:0000256" key="1">
    <source>
        <dbReference type="ARBA" id="ARBA00004651"/>
    </source>
</evidence>
<proteinExistence type="inferred from homology"/>
<dbReference type="HAMAP" id="MF_00454">
    <property type="entry name" value="FluC"/>
    <property type="match status" value="1"/>
</dbReference>
<evidence type="ECO:0000313" key="12">
    <source>
        <dbReference type="EMBL" id="AEH44448.1"/>
    </source>
</evidence>
<keyword evidence="6 11" id="KW-0406">Ion transport</keyword>
<comment type="function">
    <text evidence="11">Fluoride-specific ion channel. Important for reducing fluoride concentration in the cell, thus reducing its toxicity.</text>
</comment>
<dbReference type="RefSeq" id="WP_013907193.1">
    <property type="nucleotide sequence ID" value="NC_015681.1"/>
</dbReference>
<feature type="binding site" evidence="11">
    <location>
        <position position="74"/>
    </location>
    <ligand>
        <name>Na(+)</name>
        <dbReference type="ChEBI" id="CHEBI:29101"/>
        <note>structural</note>
    </ligand>
</feature>
<dbReference type="HOGENOM" id="CLU_114342_2_3_0"/>
<keyword evidence="5 11" id="KW-1133">Transmembrane helix</keyword>
<evidence type="ECO:0000256" key="2">
    <source>
        <dbReference type="ARBA" id="ARBA00022475"/>
    </source>
</evidence>
<evidence type="ECO:0000256" key="7">
    <source>
        <dbReference type="ARBA" id="ARBA00023136"/>
    </source>
</evidence>
<dbReference type="Pfam" id="PF02537">
    <property type="entry name" value="CRCB"/>
    <property type="match status" value="1"/>
</dbReference>
<dbReference type="FunCoup" id="F8ABD8">
    <property type="interactions" value="236"/>
</dbReference>
<sequence>MKSYLLVGAGGFFGAIARYWVSGLALHFSTRFPLGTLVVNALGSFLLGFLMTLASEALLVSPEMRMFLAIGFLGAFTTFSTFAYETNSLLEGGQFFLAFLNVAISLSLGLIGVRLGIWAARTFLI</sequence>
<dbReference type="AlphaFoldDB" id="F8ABD8"/>
<dbReference type="KEGG" id="tid:Thein_0567"/>
<organism evidence="12 13">
    <name type="scientific">Thermodesulfatator indicus (strain DSM 15286 / JCM 11887 / CIR29812)</name>
    <dbReference type="NCBI Taxonomy" id="667014"/>
    <lineage>
        <taxon>Bacteria</taxon>
        <taxon>Pseudomonadati</taxon>
        <taxon>Thermodesulfobacteriota</taxon>
        <taxon>Thermodesulfobacteria</taxon>
        <taxon>Thermodesulfobacteriales</taxon>
        <taxon>Thermodesulfatatoraceae</taxon>
        <taxon>Thermodesulfatator</taxon>
    </lineage>
</organism>
<reference evidence="13" key="1">
    <citation type="submission" date="2011-04" db="EMBL/GenBank/DDBJ databases">
        <title>The complete genome of Thermodesulfatator indicus DSM 15286.</title>
        <authorList>
            <person name="Lucas S."/>
            <person name="Copeland A."/>
            <person name="Lapidus A."/>
            <person name="Bruce D."/>
            <person name="Goodwin L."/>
            <person name="Pitluck S."/>
            <person name="Peters L."/>
            <person name="Kyrpides N."/>
            <person name="Mavromatis K."/>
            <person name="Pagani I."/>
            <person name="Ivanova N."/>
            <person name="Saunders L."/>
            <person name="Detter J.C."/>
            <person name="Tapia R."/>
            <person name="Han C."/>
            <person name="Land M."/>
            <person name="Hauser L."/>
            <person name="Markowitz V."/>
            <person name="Cheng J.-F."/>
            <person name="Hugenholtz P."/>
            <person name="Woyke T."/>
            <person name="Wu D."/>
            <person name="Spring S."/>
            <person name="Schroeder M."/>
            <person name="Brambilla E."/>
            <person name="Klenk H.-P."/>
            <person name="Eisen J.A."/>
        </authorList>
    </citation>
    <scope>NUCLEOTIDE SEQUENCE [LARGE SCALE GENOMIC DNA]</scope>
    <source>
        <strain evidence="13">DSM 15286 / JCM 11887 / CIR29812</strain>
    </source>
</reference>
<dbReference type="PANTHER" id="PTHR28259:SF1">
    <property type="entry name" value="FLUORIDE EXPORT PROTEIN 1-RELATED"/>
    <property type="match status" value="1"/>
</dbReference>
<dbReference type="PANTHER" id="PTHR28259">
    <property type="entry name" value="FLUORIDE EXPORT PROTEIN 1-RELATED"/>
    <property type="match status" value="1"/>
</dbReference>
<comment type="similarity">
    <text evidence="9 11">Belongs to the fluoride channel Fluc/FEX (TC 1.A.43) family.</text>
</comment>
<reference evidence="12 13" key="2">
    <citation type="journal article" date="2012" name="Stand. Genomic Sci.">
        <title>Complete genome sequence of the thermophilic sulfate-reducing ocean bacterium Thermodesulfatator indicus type strain (CIR29812(T)).</title>
        <authorList>
            <person name="Anderson I."/>
            <person name="Saunders E."/>
            <person name="Lapidus A."/>
            <person name="Nolan M."/>
            <person name="Lucas S."/>
            <person name="Tice H."/>
            <person name="Del Rio T.G."/>
            <person name="Cheng J.F."/>
            <person name="Han C."/>
            <person name="Tapia R."/>
            <person name="Goodwin L.A."/>
            <person name="Pitluck S."/>
            <person name="Liolios K."/>
            <person name="Mavromatis K."/>
            <person name="Pagani I."/>
            <person name="Ivanova N."/>
            <person name="Mikhailova N."/>
            <person name="Pati A."/>
            <person name="Chen A."/>
            <person name="Palaniappan K."/>
            <person name="Land M."/>
            <person name="Hauser L."/>
            <person name="Jeffries C.D."/>
            <person name="Chang Y.J."/>
            <person name="Brambilla E.M."/>
            <person name="Rohde M."/>
            <person name="Spring S."/>
            <person name="Goker M."/>
            <person name="Detter J.C."/>
            <person name="Woyke T."/>
            <person name="Bristow J."/>
            <person name="Eisen J.A."/>
            <person name="Markowitz V."/>
            <person name="Hugenholtz P."/>
            <person name="Kyrpides N.C."/>
            <person name="Klenk H.P."/>
        </authorList>
    </citation>
    <scope>NUCLEOTIDE SEQUENCE [LARGE SCALE GENOMIC DNA]</scope>
    <source>
        <strain evidence="13">DSM 15286 / JCM 11887 / CIR29812</strain>
    </source>
</reference>
<keyword evidence="2 11" id="KW-1003">Cell membrane</keyword>
<evidence type="ECO:0000256" key="6">
    <source>
        <dbReference type="ARBA" id="ARBA00023065"/>
    </source>
</evidence>
<keyword evidence="13" id="KW-1185">Reference proteome</keyword>
<dbReference type="PaxDb" id="667014-Thein_0567"/>
<comment type="subcellular location">
    <subcellularLocation>
        <location evidence="11">Cell inner membrane</location>
        <topology evidence="11">Multi-pass membrane protein</topology>
    </subcellularLocation>
    <subcellularLocation>
        <location evidence="1">Cell membrane</location>
        <topology evidence="1">Multi-pass membrane protein</topology>
    </subcellularLocation>
</comment>
<dbReference type="GO" id="GO:0005886">
    <property type="term" value="C:plasma membrane"/>
    <property type="evidence" value="ECO:0007669"/>
    <property type="project" value="UniProtKB-SubCell"/>
</dbReference>
<dbReference type="NCBIfam" id="TIGR00494">
    <property type="entry name" value="crcB"/>
    <property type="match status" value="1"/>
</dbReference>
<keyword evidence="7 11" id="KW-0472">Membrane</keyword>
<evidence type="ECO:0000256" key="9">
    <source>
        <dbReference type="ARBA" id="ARBA00035120"/>
    </source>
</evidence>
<evidence type="ECO:0000256" key="3">
    <source>
        <dbReference type="ARBA" id="ARBA00022519"/>
    </source>
</evidence>
<evidence type="ECO:0000256" key="11">
    <source>
        <dbReference type="HAMAP-Rule" id="MF_00454"/>
    </source>
</evidence>
<dbReference type="GO" id="GO:0062054">
    <property type="term" value="F:fluoride channel activity"/>
    <property type="evidence" value="ECO:0007669"/>
    <property type="project" value="UniProtKB-UniRule"/>
</dbReference>
<dbReference type="STRING" id="667014.Thein_0567"/>
<comment type="activity regulation">
    <text evidence="11">Na(+) is not transported, but it plays an essential structural role and its presence is essential for fluoride channel function.</text>
</comment>
<keyword evidence="11" id="KW-0915">Sodium</keyword>
<dbReference type="GO" id="GO:0140114">
    <property type="term" value="P:cellular detoxification of fluoride"/>
    <property type="evidence" value="ECO:0007669"/>
    <property type="project" value="UniProtKB-UniRule"/>
</dbReference>
<feature type="transmembrane region" description="Helical" evidence="11">
    <location>
        <begin position="33"/>
        <end position="54"/>
    </location>
</feature>
<evidence type="ECO:0000256" key="8">
    <source>
        <dbReference type="ARBA" id="ARBA00023303"/>
    </source>
</evidence>
<feature type="transmembrane region" description="Helical" evidence="11">
    <location>
        <begin position="96"/>
        <end position="117"/>
    </location>
</feature>
<dbReference type="Proteomes" id="UP000006793">
    <property type="component" value="Chromosome"/>
</dbReference>
<dbReference type="eggNOG" id="COG0239">
    <property type="taxonomic scope" value="Bacteria"/>
</dbReference>
<evidence type="ECO:0000256" key="5">
    <source>
        <dbReference type="ARBA" id="ARBA00022989"/>
    </source>
</evidence>
<evidence type="ECO:0000256" key="4">
    <source>
        <dbReference type="ARBA" id="ARBA00022692"/>
    </source>
</evidence>
<dbReference type="EMBL" id="CP002683">
    <property type="protein sequence ID" value="AEH44448.1"/>
    <property type="molecule type" value="Genomic_DNA"/>
</dbReference>
<dbReference type="InterPro" id="IPR003691">
    <property type="entry name" value="FluC"/>
</dbReference>
<feature type="transmembrane region" description="Helical" evidence="11">
    <location>
        <begin position="66"/>
        <end position="84"/>
    </location>
</feature>